<reference evidence="1 3" key="1">
    <citation type="submission" date="2017-11" db="EMBL/GenBank/DDBJ databases">
        <title>The genome of Rhizophagus clarus HR1 reveals common genetic basis of auxotrophy among arbuscular mycorrhizal fungi.</title>
        <authorList>
            <person name="Kobayashi Y."/>
        </authorList>
    </citation>
    <scope>NUCLEOTIDE SEQUENCE [LARGE SCALE GENOMIC DNA]</scope>
    <source>
        <strain evidence="1 3">HR1</strain>
    </source>
</reference>
<evidence type="ECO:0000313" key="3">
    <source>
        <dbReference type="Proteomes" id="UP000247702"/>
    </source>
</evidence>
<dbReference type="Proteomes" id="UP000247702">
    <property type="component" value="Unassembled WGS sequence"/>
</dbReference>
<accession>A0A2Z6S0K2</accession>
<dbReference type="Proteomes" id="UP000615446">
    <property type="component" value="Unassembled WGS sequence"/>
</dbReference>
<organism evidence="1 3">
    <name type="scientific">Rhizophagus clarus</name>
    <dbReference type="NCBI Taxonomy" id="94130"/>
    <lineage>
        <taxon>Eukaryota</taxon>
        <taxon>Fungi</taxon>
        <taxon>Fungi incertae sedis</taxon>
        <taxon>Mucoromycota</taxon>
        <taxon>Glomeromycotina</taxon>
        <taxon>Glomeromycetes</taxon>
        <taxon>Glomerales</taxon>
        <taxon>Glomeraceae</taxon>
        <taxon>Rhizophagus</taxon>
    </lineage>
</organism>
<evidence type="ECO:0000313" key="2">
    <source>
        <dbReference type="EMBL" id="GES74782.1"/>
    </source>
</evidence>
<dbReference type="EMBL" id="BEXD01003822">
    <property type="protein sequence ID" value="GBC02302.1"/>
    <property type="molecule type" value="Genomic_DNA"/>
</dbReference>
<proteinExistence type="predicted"/>
<gene>
    <name evidence="2" type="ORF">RCL2_000224700</name>
    <name evidence="1" type="ORF">RclHR1_04560001</name>
</gene>
<comment type="caution">
    <text evidence="1">The sequence shown here is derived from an EMBL/GenBank/DDBJ whole genome shotgun (WGS) entry which is preliminary data.</text>
</comment>
<sequence>MKNVSNTTNSNYENDNAIFTSDVQYHQAPLQHSDHVQNDFVPTPHCHDNDDVKVSIPKISKSINSSQNQIKIELEIVIKLQNDQTQQSIQHVRSSTLPKNRTVNRMNPYRKPAPQLNRSSAVYMQNDVDNNIRISRSQFQPNDDLNETFRSNYDN</sequence>
<dbReference type="AlphaFoldDB" id="A0A2Z6S0K2"/>
<evidence type="ECO:0000313" key="1">
    <source>
        <dbReference type="EMBL" id="GBC02302.1"/>
    </source>
</evidence>
<dbReference type="EMBL" id="BLAL01000012">
    <property type="protein sequence ID" value="GES74782.1"/>
    <property type="molecule type" value="Genomic_DNA"/>
</dbReference>
<dbReference type="OrthoDB" id="2367962at2759"/>
<reference evidence="2" key="2">
    <citation type="submission" date="2019-10" db="EMBL/GenBank/DDBJ databases">
        <title>Conservation and host-specific expression of non-tandemly repeated heterogenous ribosome RNA gene in arbuscular mycorrhizal fungi.</title>
        <authorList>
            <person name="Maeda T."/>
            <person name="Kobayashi Y."/>
            <person name="Nakagawa T."/>
            <person name="Ezawa T."/>
            <person name="Yamaguchi K."/>
            <person name="Bino T."/>
            <person name="Nishimoto Y."/>
            <person name="Shigenobu S."/>
            <person name="Kawaguchi M."/>
        </authorList>
    </citation>
    <scope>NUCLEOTIDE SEQUENCE</scope>
    <source>
        <strain evidence="2">HR1</strain>
    </source>
</reference>
<keyword evidence="3" id="KW-1185">Reference proteome</keyword>
<protein>
    <submittedName>
        <fullName evidence="1">Uncharacterized protein</fullName>
    </submittedName>
</protein>
<name>A0A2Z6S0K2_9GLOM</name>